<evidence type="ECO:0000313" key="5">
    <source>
        <dbReference type="Proteomes" id="UP000029692"/>
    </source>
</evidence>
<dbReference type="STRING" id="1480694.DC28_11225"/>
<keyword evidence="5" id="KW-1185">Reference proteome</keyword>
<dbReference type="AlphaFoldDB" id="A0A098QVG4"/>
<dbReference type="InterPro" id="IPR055396">
    <property type="entry name" value="DUF7088"/>
</dbReference>
<evidence type="ECO:0000259" key="3">
    <source>
        <dbReference type="Pfam" id="PF23357"/>
    </source>
</evidence>
<dbReference type="OrthoDB" id="354042at2"/>
<dbReference type="RefSeq" id="WP_037548567.1">
    <property type="nucleotide sequence ID" value="NZ_JNUP01000066.1"/>
</dbReference>
<protein>
    <submittedName>
        <fullName evidence="4">Uncharacterized protein</fullName>
    </submittedName>
</protein>
<evidence type="ECO:0000256" key="1">
    <source>
        <dbReference type="SAM" id="Phobius"/>
    </source>
</evidence>
<proteinExistence type="predicted"/>
<keyword evidence="1" id="KW-1133">Transmembrane helix</keyword>
<gene>
    <name evidence="4" type="ORF">DC28_11225</name>
</gene>
<evidence type="ECO:0000259" key="2">
    <source>
        <dbReference type="Pfam" id="PF09822"/>
    </source>
</evidence>
<keyword evidence="1" id="KW-0812">Transmembrane</keyword>
<organism evidence="4 5">
    <name type="scientific">Spirochaeta lutea</name>
    <dbReference type="NCBI Taxonomy" id="1480694"/>
    <lineage>
        <taxon>Bacteria</taxon>
        <taxon>Pseudomonadati</taxon>
        <taxon>Spirochaetota</taxon>
        <taxon>Spirochaetia</taxon>
        <taxon>Spirochaetales</taxon>
        <taxon>Spirochaetaceae</taxon>
        <taxon>Spirochaeta</taxon>
    </lineage>
</organism>
<dbReference type="Pfam" id="PF23357">
    <property type="entry name" value="DUF7088"/>
    <property type="match status" value="1"/>
</dbReference>
<feature type="domain" description="ABC-type uncharacterised transport system" evidence="2">
    <location>
        <begin position="179"/>
        <end position="447"/>
    </location>
</feature>
<sequence>MSHETRIVGPTRGKTWLFTILPLVIFLLLVILSGLVRFRADTTEDKVFTISKVSRNLFQELEDPVSITYVVSGRLTREIPEIQHIIDILQEYGRYGGTRLNLRVVDPEEDQEFSSPEQLGIQPQQYQVIEENEQRVAQVYTGIIISYRDQQSLIPAIADPGSLEYQVTTAIRDLTRGQKRSVGILTDGQPAMAEEEFGYLYQELSRIAEVRSLTPGERIPETLDALFVLGGAGFDQGALYQIDQFVMAGKGVFWAVDPISVNLESNLQPEDGSDAPVFQILGSYGIEVSPQWVLDRSNLPIPVQQVQGAMRINTYEAYPLWVQTTQGAPDHPITARFAGLDLFWASPISFDSQKNPDGSFEPLVFSSDRTALMDQPVQTNPVQVGYLSSTFQEQQQVLAGVLTGGVSSYFPGDPRGENPSHRGSTDNARLVVVGDGDFLTSLIQIHRSTQNLQFALSAFEWLGHDEEMLNLRTRQIRNTRLDAIQDPELRSASMNWAKTLGIGAAPLILLILGIIRFISRRRRANQ</sequence>
<keyword evidence="1" id="KW-0472">Membrane</keyword>
<feature type="transmembrane region" description="Helical" evidence="1">
    <location>
        <begin position="16"/>
        <end position="36"/>
    </location>
</feature>
<dbReference type="Proteomes" id="UP000029692">
    <property type="component" value="Unassembled WGS sequence"/>
</dbReference>
<dbReference type="EMBL" id="JNUP01000066">
    <property type="protein sequence ID" value="KGE71373.1"/>
    <property type="molecule type" value="Genomic_DNA"/>
</dbReference>
<name>A0A098QVG4_9SPIO</name>
<comment type="caution">
    <text evidence="4">The sequence shown here is derived from an EMBL/GenBank/DDBJ whole genome shotgun (WGS) entry which is preliminary data.</text>
</comment>
<dbReference type="InterPro" id="IPR019196">
    <property type="entry name" value="ABC_transp_unknown"/>
</dbReference>
<evidence type="ECO:0000313" key="4">
    <source>
        <dbReference type="EMBL" id="KGE71373.1"/>
    </source>
</evidence>
<feature type="transmembrane region" description="Helical" evidence="1">
    <location>
        <begin position="496"/>
        <end position="518"/>
    </location>
</feature>
<dbReference type="eggNOG" id="COG3225">
    <property type="taxonomic scope" value="Bacteria"/>
</dbReference>
<dbReference type="Pfam" id="PF09822">
    <property type="entry name" value="ABC_transp_aux"/>
    <property type="match status" value="1"/>
</dbReference>
<reference evidence="4 5" key="1">
    <citation type="submission" date="2014-05" db="EMBL/GenBank/DDBJ databases">
        <title>De novo Genome Sequence of Spirocheata sp.</title>
        <authorList>
            <person name="Shivani Y."/>
            <person name="Subhash Y."/>
            <person name="Tushar L."/>
            <person name="Sasikala C."/>
            <person name="Ramana C.V."/>
        </authorList>
    </citation>
    <scope>NUCLEOTIDE SEQUENCE [LARGE SCALE GENOMIC DNA]</scope>
    <source>
        <strain evidence="4 5">JC230</strain>
    </source>
</reference>
<accession>A0A098QVG4</accession>
<feature type="domain" description="DUF7088" evidence="3">
    <location>
        <begin position="44"/>
        <end position="146"/>
    </location>
</feature>